<dbReference type="PANTHER" id="PTHR30537:SF3">
    <property type="entry name" value="TRANSCRIPTIONAL REGULATORY PROTEIN"/>
    <property type="match status" value="1"/>
</dbReference>
<dbReference type="InterPro" id="IPR000847">
    <property type="entry name" value="LysR_HTH_N"/>
</dbReference>
<dbReference type="Gene3D" id="3.40.190.290">
    <property type="match status" value="1"/>
</dbReference>
<evidence type="ECO:0000256" key="4">
    <source>
        <dbReference type="ARBA" id="ARBA00023163"/>
    </source>
</evidence>
<dbReference type="SUPFAM" id="SSF53850">
    <property type="entry name" value="Periplasmic binding protein-like II"/>
    <property type="match status" value="1"/>
</dbReference>
<name>A0A418WS04_9SPHN</name>
<dbReference type="Pfam" id="PF03466">
    <property type="entry name" value="LysR_substrate"/>
    <property type="match status" value="1"/>
</dbReference>
<keyword evidence="7" id="KW-1185">Reference proteome</keyword>
<evidence type="ECO:0000256" key="1">
    <source>
        <dbReference type="ARBA" id="ARBA00009437"/>
    </source>
</evidence>
<evidence type="ECO:0000313" key="6">
    <source>
        <dbReference type="EMBL" id="RJF94011.1"/>
    </source>
</evidence>
<dbReference type="GO" id="GO:0043565">
    <property type="term" value="F:sequence-specific DNA binding"/>
    <property type="evidence" value="ECO:0007669"/>
    <property type="project" value="TreeGrafter"/>
</dbReference>
<accession>A0A418WS04</accession>
<evidence type="ECO:0000313" key="7">
    <source>
        <dbReference type="Proteomes" id="UP000286100"/>
    </source>
</evidence>
<proteinExistence type="inferred from homology"/>
<comment type="caution">
    <text evidence="6">The sequence shown here is derived from an EMBL/GenBank/DDBJ whole genome shotgun (WGS) entry which is preliminary data.</text>
</comment>
<evidence type="ECO:0000256" key="3">
    <source>
        <dbReference type="ARBA" id="ARBA00023125"/>
    </source>
</evidence>
<dbReference type="InterPro" id="IPR005119">
    <property type="entry name" value="LysR_subst-bd"/>
</dbReference>
<dbReference type="Proteomes" id="UP000286100">
    <property type="component" value="Unassembled WGS sequence"/>
</dbReference>
<dbReference type="InterPro" id="IPR036388">
    <property type="entry name" value="WH-like_DNA-bd_sf"/>
</dbReference>
<keyword evidence="2" id="KW-0805">Transcription regulation</keyword>
<dbReference type="SUPFAM" id="SSF46785">
    <property type="entry name" value="Winged helix' DNA-binding domain"/>
    <property type="match status" value="1"/>
</dbReference>
<dbReference type="PANTHER" id="PTHR30537">
    <property type="entry name" value="HTH-TYPE TRANSCRIPTIONAL REGULATOR"/>
    <property type="match status" value="1"/>
</dbReference>
<organism evidence="6 7">
    <name type="scientific">Sphingomonas cavernae</name>
    <dbReference type="NCBI Taxonomy" id="2320861"/>
    <lineage>
        <taxon>Bacteria</taxon>
        <taxon>Pseudomonadati</taxon>
        <taxon>Pseudomonadota</taxon>
        <taxon>Alphaproteobacteria</taxon>
        <taxon>Sphingomonadales</taxon>
        <taxon>Sphingomonadaceae</taxon>
        <taxon>Sphingomonas</taxon>
    </lineage>
</organism>
<feature type="domain" description="HTH lysR-type" evidence="5">
    <location>
        <begin position="2"/>
        <end position="59"/>
    </location>
</feature>
<dbReference type="GO" id="GO:0003700">
    <property type="term" value="F:DNA-binding transcription factor activity"/>
    <property type="evidence" value="ECO:0007669"/>
    <property type="project" value="InterPro"/>
</dbReference>
<reference evidence="6 7" key="1">
    <citation type="submission" date="2018-09" db="EMBL/GenBank/DDBJ databases">
        <authorList>
            <person name="Zhu H."/>
        </authorList>
    </citation>
    <scope>NUCLEOTIDE SEQUENCE [LARGE SCALE GENOMIC DNA]</scope>
    <source>
        <strain evidence="6 7">K2R01-6</strain>
    </source>
</reference>
<dbReference type="OrthoDB" id="9787460at2"/>
<dbReference type="GO" id="GO:0006351">
    <property type="term" value="P:DNA-templated transcription"/>
    <property type="evidence" value="ECO:0007669"/>
    <property type="project" value="TreeGrafter"/>
</dbReference>
<dbReference type="PROSITE" id="PS50931">
    <property type="entry name" value="HTH_LYSR"/>
    <property type="match status" value="1"/>
</dbReference>
<dbReference type="Gene3D" id="1.10.10.10">
    <property type="entry name" value="Winged helix-like DNA-binding domain superfamily/Winged helix DNA-binding domain"/>
    <property type="match status" value="1"/>
</dbReference>
<keyword evidence="3" id="KW-0238">DNA-binding</keyword>
<dbReference type="Pfam" id="PF00126">
    <property type="entry name" value="HTH_1"/>
    <property type="match status" value="1"/>
</dbReference>
<dbReference type="RefSeq" id="WP_119760629.1">
    <property type="nucleotide sequence ID" value="NZ_QYUM01000002.1"/>
</dbReference>
<sequence length="291" mass="31676">MFDWDDLRVFLAVARARRIAPAARALGVDPTTIGRRMARLSEQLGAQLFESAGGERLLTERGQALFARAEAIESAALSAMGEVTGDSRSLSGQVRLSVAEGFATWVLVPALPEFHRTHPDIQLDIITASGFLNPSKREADIAVMLARPRSGRLVAAKLSDYRLRLYASRAYLEAHGTPTRVEQLSRHALISYIPEFIYSPELDYLGEIGAGLEPALRSTSINIQHRLIAGGTGIGVLPAFIGDRDAQLAPIMAEEREIRRSFWLVTHADTRGLARIEAVAALLRACTAGLP</sequence>
<dbReference type="InterPro" id="IPR058163">
    <property type="entry name" value="LysR-type_TF_proteobact-type"/>
</dbReference>
<comment type="similarity">
    <text evidence="1">Belongs to the LysR transcriptional regulatory family.</text>
</comment>
<dbReference type="InterPro" id="IPR036390">
    <property type="entry name" value="WH_DNA-bd_sf"/>
</dbReference>
<evidence type="ECO:0000259" key="5">
    <source>
        <dbReference type="PROSITE" id="PS50931"/>
    </source>
</evidence>
<evidence type="ECO:0000256" key="2">
    <source>
        <dbReference type="ARBA" id="ARBA00023015"/>
    </source>
</evidence>
<protein>
    <submittedName>
        <fullName evidence="6">LysR family transcriptional regulator</fullName>
    </submittedName>
</protein>
<dbReference type="AlphaFoldDB" id="A0A418WS04"/>
<keyword evidence="4" id="KW-0804">Transcription</keyword>
<gene>
    <name evidence="6" type="ORF">D3876_07025</name>
</gene>
<dbReference type="EMBL" id="QYUM01000002">
    <property type="protein sequence ID" value="RJF94011.1"/>
    <property type="molecule type" value="Genomic_DNA"/>
</dbReference>